<dbReference type="EMBL" id="GGEC01019880">
    <property type="protein sequence ID" value="MBX00364.1"/>
    <property type="molecule type" value="Transcribed_RNA"/>
</dbReference>
<protein>
    <submittedName>
        <fullName evidence="1">Uncharacterized protein</fullName>
    </submittedName>
</protein>
<name>A0A2P2K3R4_RHIMU</name>
<proteinExistence type="predicted"/>
<organism evidence="1">
    <name type="scientific">Rhizophora mucronata</name>
    <name type="common">Asiatic mangrove</name>
    <dbReference type="NCBI Taxonomy" id="61149"/>
    <lineage>
        <taxon>Eukaryota</taxon>
        <taxon>Viridiplantae</taxon>
        <taxon>Streptophyta</taxon>
        <taxon>Embryophyta</taxon>
        <taxon>Tracheophyta</taxon>
        <taxon>Spermatophyta</taxon>
        <taxon>Magnoliopsida</taxon>
        <taxon>eudicotyledons</taxon>
        <taxon>Gunneridae</taxon>
        <taxon>Pentapetalae</taxon>
        <taxon>rosids</taxon>
        <taxon>fabids</taxon>
        <taxon>Malpighiales</taxon>
        <taxon>Rhizophoraceae</taxon>
        <taxon>Rhizophora</taxon>
    </lineage>
</organism>
<evidence type="ECO:0000313" key="1">
    <source>
        <dbReference type="EMBL" id="MBX00364.1"/>
    </source>
</evidence>
<accession>A0A2P2K3R4</accession>
<reference evidence="1" key="1">
    <citation type="submission" date="2018-02" db="EMBL/GenBank/DDBJ databases">
        <title>Rhizophora mucronata_Transcriptome.</title>
        <authorList>
            <person name="Meera S.P."/>
            <person name="Sreeshan A."/>
            <person name="Augustine A."/>
        </authorList>
    </citation>
    <scope>NUCLEOTIDE SEQUENCE</scope>
    <source>
        <tissue evidence="1">Leaf</tissue>
    </source>
</reference>
<dbReference type="AlphaFoldDB" id="A0A2P2K3R4"/>
<sequence>MQLHLTKMKIINKYMLITTEPFKEPLLVIHLNKIASAYLFYFCSVKSTSIFLPSHKTCICIVHANLDLN</sequence>